<dbReference type="Proteomes" id="UP000799439">
    <property type="component" value="Unassembled WGS sequence"/>
</dbReference>
<name>A0A9P4J255_9PEZI</name>
<dbReference type="GO" id="GO:0005737">
    <property type="term" value="C:cytoplasm"/>
    <property type="evidence" value="ECO:0007669"/>
    <property type="project" value="TreeGrafter"/>
</dbReference>
<keyword evidence="5" id="KW-1185">Reference proteome</keyword>
<keyword evidence="3" id="KW-0143">Chaperone</keyword>
<evidence type="ECO:0000256" key="1">
    <source>
        <dbReference type="ARBA" id="ARBA00009049"/>
    </source>
</evidence>
<dbReference type="InterPro" id="IPR019318">
    <property type="entry name" value="Gua_nucleotide_exch_fac_Ric8"/>
</dbReference>
<dbReference type="GO" id="GO:0001965">
    <property type="term" value="F:G-protein alpha-subunit binding"/>
    <property type="evidence" value="ECO:0007669"/>
    <property type="project" value="TreeGrafter"/>
</dbReference>
<dbReference type="Pfam" id="PF10165">
    <property type="entry name" value="Ric8"/>
    <property type="match status" value="1"/>
</dbReference>
<sequence length="449" mass="49050">MAEQAITLLGKLRSELQDQKLSDSDRAKLLEQLKVIGRNPSQAVPIFEKQNVQILCKYAFETSICSASREAMRCLANAMLLDEGTRQTFVDLEYPGPAAERLKNDDRDDEFLASRLIFFSTYTGKLDIPTLINKHDLADSITKNLGRAVSQLDSKPPDTNPIARMAHQETLKLIYNLVYYSPDSTTSLYPALTPLATLFLRTPLPTPALQPPITLMINALLNLNPQTSQLEDATLRDPLYPPSDPTALTTKLVSILSPSLPPVLTPQSDAILSPLLSLLRTLHSSAPDPAVRASLKSQLLPPPSARDKVLGTDSSLPSRLLRAAVDPSTSTLRDVVAALLFELSSSSATELVANIGYGYAVGILARLGVEADPATLGGAVDGVEGEVNPITGQRRDMETEPVEEVEMTEEEKEREAERLFVLFERLKATGVVDVKNPVELAREQGKFQD</sequence>
<reference evidence="4" key="1">
    <citation type="journal article" date="2020" name="Stud. Mycol.">
        <title>101 Dothideomycetes genomes: a test case for predicting lifestyles and emergence of pathogens.</title>
        <authorList>
            <person name="Haridas S."/>
            <person name="Albert R."/>
            <person name="Binder M."/>
            <person name="Bloem J."/>
            <person name="Labutti K."/>
            <person name="Salamov A."/>
            <person name="Andreopoulos B."/>
            <person name="Baker S."/>
            <person name="Barry K."/>
            <person name="Bills G."/>
            <person name="Bluhm B."/>
            <person name="Cannon C."/>
            <person name="Castanera R."/>
            <person name="Culley D."/>
            <person name="Daum C."/>
            <person name="Ezra D."/>
            <person name="Gonzalez J."/>
            <person name="Henrissat B."/>
            <person name="Kuo A."/>
            <person name="Liang C."/>
            <person name="Lipzen A."/>
            <person name="Lutzoni F."/>
            <person name="Magnuson J."/>
            <person name="Mondo S."/>
            <person name="Nolan M."/>
            <person name="Ohm R."/>
            <person name="Pangilinan J."/>
            <person name="Park H.-J."/>
            <person name="Ramirez L."/>
            <person name="Alfaro M."/>
            <person name="Sun H."/>
            <person name="Tritt A."/>
            <person name="Yoshinaga Y."/>
            <person name="Zwiers L.-H."/>
            <person name="Turgeon B."/>
            <person name="Goodwin S."/>
            <person name="Spatafora J."/>
            <person name="Crous P."/>
            <person name="Grigoriev I."/>
        </authorList>
    </citation>
    <scope>NUCLEOTIDE SEQUENCE</scope>
    <source>
        <strain evidence="4">CBS 260.36</strain>
    </source>
</reference>
<comment type="caution">
    <text evidence="4">The sequence shown here is derived from an EMBL/GenBank/DDBJ whole genome shotgun (WGS) entry which is preliminary data.</text>
</comment>
<dbReference type="EMBL" id="ML996087">
    <property type="protein sequence ID" value="KAF2151885.1"/>
    <property type="molecule type" value="Genomic_DNA"/>
</dbReference>
<keyword evidence="2" id="KW-0344">Guanine-nucleotide releasing factor</keyword>
<evidence type="ECO:0008006" key="6">
    <source>
        <dbReference type="Google" id="ProtNLM"/>
    </source>
</evidence>
<evidence type="ECO:0000256" key="3">
    <source>
        <dbReference type="ARBA" id="ARBA00023186"/>
    </source>
</evidence>
<proteinExistence type="inferred from homology"/>
<dbReference type="OrthoDB" id="5585685at2759"/>
<organism evidence="4 5">
    <name type="scientific">Myriangium duriaei CBS 260.36</name>
    <dbReference type="NCBI Taxonomy" id="1168546"/>
    <lineage>
        <taxon>Eukaryota</taxon>
        <taxon>Fungi</taxon>
        <taxon>Dikarya</taxon>
        <taxon>Ascomycota</taxon>
        <taxon>Pezizomycotina</taxon>
        <taxon>Dothideomycetes</taxon>
        <taxon>Dothideomycetidae</taxon>
        <taxon>Myriangiales</taxon>
        <taxon>Myriangiaceae</taxon>
        <taxon>Myriangium</taxon>
    </lineage>
</organism>
<dbReference type="GO" id="GO:0007186">
    <property type="term" value="P:G protein-coupled receptor signaling pathway"/>
    <property type="evidence" value="ECO:0007669"/>
    <property type="project" value="TreeGrafter"/>
</dbReference>
<evidence type="ECO:0000313" key="4">
    <source>
        <dbReference type="EMBL" id="KAF2151885.1"/>
    </source>
</evidence>
<evidence type="ECO:0000256" key="2">
    <source>
        <dbReference type="ARBA" id="ARBA00022658"/>
    </source>
</evidence>
<dbReference type="GO" id="GO:0005085">
    <property type="term" value="F:guanyl-nucleotide exchange factor activity"/>
    <property type="evidence" value="ECO:0007669"/>
    <property type="project" value="UniProtKB-KW"/>
</dbReference>
<comment type="similarity">
    <text evidence="1">Belongs to the synembryn family.</text>
</comment>
<gene>
    <name evidence="4" type="ORF">K461DRAFT_294758</name>
</gene>
<evidence type="ECO:0000313" key="5">
    <source>
        <dbReference type="Proteomes" id="UP000799439"/>
    </source>
</evidence>
<dbReference type="AlphaFoldDB" id="A0A9P4J255"/>
<dbReference type="PANTHER" id="PTHR12425">
    <property type="entry name" value="SYNEMBRYN"/>
    <property type="match status" value="1"/>
</dbReference>
<accession>A0A9P4J255</accession>
<protein>
    <recommendedName>
        <fullName evidence="6">Guanine nucleotide exchange factor synembryn</fullName>
    </recommendedName>
</protein>
<dbReference type="PANTHER" id="PTHR12425:SF5">
    <property type="entry name" value="SYNEMBRYN"/>
    <property type="match status" value="1"/>
</dbReference>